<keyword evidence="1" id="KW-0472">Membrane</keyword>
<name>A0A7J6W6R3_THATH</name>
<proteinExistence type="predicted"/>
<keyword evidence="1" id="KW-1133">Transmembrane helix</keyword>
<gene>
    <name evidence="2" type="ORF">FRX31_018192</name>
</gene>
<evidence type="ECO:0000256" key="1">
    <source>
        <dbReference type="SAM" id="Phobius"/>
    </source>
</evidence>
<evidence type="ECO:0000313" key="3">
    <source>
        <dbReference type="Proteomes" id="UP000554482"/>
    </source>
</evidence>
<dbReference type="Proteomes" id="UP000554482">
    <property type="component" value="Unassembled WGS sequence"/>
</dbReference>
<accession>A0A7J6W6R3</accession>
<protein>
    <submittedName>
        <fullName evidence="2">Uncharacterized protein</fullName>
    </submittedName>
</protein>
<keyword evidence="3" id="KW-1185">Reference proteome</keyword>
<reference evidence="2 3" key="1">
    <citation type="submission" date="2020-06" db="EMBL/GenBank/DDBJ databases">
        <title>Transcriptomic and genomic resources for Thalictrum thalictroides and T. hernandezii: Facilitating candidate gene discovery in an emerging model plant lineage.</title>
        <authorList>
            <person name="Arias T."/>
            <person name="Riano-Pachon D.M."/>
            <person name="Di Stilio V.S."/>
        </authorList>
    </citation>
    <scope>NUCLEOTIDE SEQUENCE [LARGE SCALE GENOMIC DNA]</scope>
    <source>
        <strain evidence="3">cv. WT478/WT964</strain>
        <tissue evidence="2">Leaves</tissue>
    </source>
</reference>
<dbReference type="EMBL" id="JABWDY010021703">
    <property type="protein sequence ID" value="KAF5192220.1"/>
    <property type="molecule type" value="Genomic_DNA"/>
</dbReference>
<comment type="caution">
    <text evidence="2">The sequence shown here is derived from an EMBL/GenBank/DDBJ whole genome shotgun (WGS) entry which is preliminary data.</text>
</comment>
<keyword evidence="1" id="KW-0812">Transmembrane</keyword>
<feature type="transmembrane region" description="Helical" evidence="1">
    <location>
        <begin position="27"/>
        <end position="48"/>
    </location>
</feature>
<evidence type="ECO:0000313" key="2">
    <source>
        <dbReference type="EMBL" id="KAF5192220.1"/>
    </source>
</evidence>
<organism evidence="2 3">
    <name type="scientific">Thalictrum thalictroides</name>
    <name type="common">Rue-anemone</name>
    <name type="synonym">Anemone thalictroides</name>
    <dbReference type="NCBI Taxonomy" id="46969"/>
    <lineage>
        <taxon>Eukaryota</taxon>
        <taxon>Viridiplantae</taxon>
        <taxon>Streptophyta</taxon>
        <taxon>Embryophyta</taxon>
        <taxon>Tracheophyta</taxon>
        <taxon>Spermatophyta</taxon>
        <taxon>Magnoliopsida</taxon>
        <taxon>Ranunculales</taxon>
        <taxon>Ranunculaceae</taxon>
        <taxon>Thalictroideae</taxon>
        <taxon>Thalictrum</taxon>
    </lineage>
</organism>
<dbReference type="AlphaFoldDB" id="A0A7J6W6R3"/>
<sequence>MDAAYGRGSKLDKRFSTRVLTMSSRGVIRLDFGLISGMVLLSLLSDFIDYTNMLQERMARFRIIVMM</sequence>